<dbReference type="EMBL" id="MLAK01000668">
    <property type="protein sequence ID" value="OHT08404.1"/>
    <property type="molecule type" value="Genomic_DNA"/>
</dbReference>
<proteinExistence type="predicted"/>
<dbReference type="InterPro" id="IPR002110">
    <property type="entry name" value="Ankyrin_rpt"/>
</dbReference>
<feature type="region of interest" description="Disordered" evidence="3">
    <location>
        <begin position="436"/>
        <end position="466"/>
    </location>
</feature>
<dbReference type="SUPFAM" id="SSF48403">
    <property type="entry name" value="Ankyrin repeat"/>
    <property type="match status" value="1"/>
</dbReference>
<sequence>MDLSEENFEQVTQFISDSIYLQDLSKQYQLILNILFAVEYRIKATSLLAQLVKFIFSKLDKSEQNKEQLKKLILNRCFSYAYQILDSPQQFRYIFFIFHCLIQEIVTDDDIVKCLSIFSSENDLFNQMALYFSWFAPEIQRASPTFFNYHFAILKERSRAILFPTIFNDNDKNINDYEKDDWKLLKDRRKGGYSPHIIAEIISNDDSDRLQEASTSSSFNINMKIPPSVFETFWILNFSPTLIQYAACKGSINCFRFLLLAQADLSMKDNRRTSIQTFAIFGGNSMIIRIIDQNKFDFKKHLNDSILFHRNLIFNWILETHCKSPNDDIKAKEIIFNAAASNNLTALTLGIEKENNVNYQSKNGETAIFNATKNGALDCFIFLLKNPSINLRGKNKFGDLIQNAIQFRKLEIVQVLLDSPDFFNSNDFNNNDDGCNSHHETNDKHLNDTFNDKNETNNENNRIHMRNSNSYGTVNYDYLHLAIQMGDEDILSCLLKNDLIRMKINESDGDVGSPIIFAAESGREECVKVLLNTPGIDLHLKNSEGKTLVQIAQSNGFSSIAKLLLNI</sequence>
<gene>
    <name evidence="4" type="ORF">TRFO_23082</name>
</gene>
<name>A0A1J4KF61_9EUKA</name>
<reference evidence="4" key="1">
    <citation type="submission" date="2016-10" db="EMBL/GenBank/DDBJ databases">
        <authorList>
            <person name="Benchimol M."/>
            <person name="Almeida L.G."/>
            <person name="Vasconcelos A.T."/>
            <person name="Perreira-Neves A."/>
            <person name="Rosa I.A."/>
            <person name="Tasca T."/>
            <person name="Bogo M.R."/>
            <person name="de Souza W."/>
        </authorList>
    </citation>
    <scope>NUCLEOTIDE SEQUENCE [LARGE SCALE GENOMIC DNA]</scope>
    <source>
        <strain evidence="4">K</strain>
    </source>
</reference>
<dbReference type="GeneID" id="94837650"/>
<dbReference type="OrthoDB" id="194358at2759"/>
<evidence type="ECO:0000313" key="5">
    <source>
        <dbReference type="Proteomes" id="UP000179807"/>
    </source>
</evidence>
<dbReference type="AlphaFoldDB" id="A0A1J4KF61"/>
<dbReference type="Pfam" id="PF12796">
    <property type="entry name" value="Ank_2"/>
    <property type="match status" value="2"/>
</dbReference>
<comment type="caution">
    <text evidence="4">The sequence shown here is derived from an EMBL/GenBank/DDBJ whole genome shotgun (WGS) entry which is preliminary data.</text>
</comment>
<dbReference type="InterPro" id="IPR036770">
    <property type="entry name" value="Ankyrin_rpt-contain_sf"/>
</dbReference>
<keyword evidence="5" id="KW-1185">Reference proteome</keyword>
<dbReference type="SMART" id="SM00248">
    <property type="entry name" value="ANK"/>
    <property type="match status" value="4"/>
</dbReference>
<evidence type="ECO:0000256" key="3">
    <source>
        <dbReference type="SAM" id="MobiDB-lite"/>
    </source>
</evidence>
<organism evidence="4 5">
    <name type="scientific">Tritrichomonas foetus</name>
    <dbReference type="NCBI Taxonomy" id="1144522"/>
    <lineage>
        <taxon>Eukaryota</taxon>
        <taxon>Metamonada</taxon>
        <taxon>Parabasalia</taxon>
        <taxon>Tritrichomonadida</taxon>
        <taxon>Tritrichomonadidae</taxon>
        <taxon>Tritrichomonas</taxon>
    </lineage>
</organism>
<dbReference type="PANTHER" id="PTHR24198">
    <property type="entry name" value="ANKYRIN REPEAT AND PROTEIN KINASE DOMAIN-CONTAINING PROTEIN"/>
    <property type="match status" value="1"/>
</dbReference>
<evidence type="ECO:0000256" key="2">
    <source>
        <dbReference type="ARBA" id="ARBA00023043"/>
    </source>
</evidence>
<evidence type="ECO:0000313" key="4">
    <source>
        <dbReference type="EMBL" id="OHT08404.1"/>
    </source>
</evidence>
<dbReference type="VEuPathDB" id="TrichDB:TRFO_23082"/>
<dbReference type="Proteomes" id="UP000179807">
    <property type="component" value="Unassembled WGS sequence"/>
</dbReference>
<dbReference type="Gene3D" id="1.25.40.20">
    <property type="entry name" value="Ankyrin repeat-containing domain"/>
    <property type="match status" value="2"/>
</dbReference>
<feature type="compositionally biased region" description="Basic and acidic residues" evidence="3">
    <location>
        <begin position="436"/>
        <end position="456"/>
    </location>
</feature>
<dbReference type="PANTHER" id="PTHR24198:SF165">
    <property type="entry name" value="ANKYRIN REPEAT-CONTAINING PROTEIN-RELATED"/>
    <property type="match status" value="1"/>
</dbReference>
<accession>A0A1J4KF61</accession>
<protein>
    <submittedName>
        <fullName evidence="4">Uncharacterized protein</fullName>
    </submittedName>
</protein>
<dbReference type="RefSeq" id="XP_068361540.1">
    <property type="nucleotide sequence ID" value="XM_068502946.1"/>
</dbReference>
<keyword evidence="1" id="KW-0677">Repeat</keyword>
<keyword evidence="2" id="KW-0040">ANK repeat</keyword>
<evidence type="ECO:0000256" key="1">
    <source>
        <dbReference type="ARBA" id="ARBA00022737"/>
    </source>
</evidence>